<feature type="compositionally biased region" description="Polar residues" evidence="1">
    <location>
        <begin position="297"/>
        <end position="312"/>
    </location>
</feature>
<feature type="transmembrane region" description="Helical" evidence="2">
    <location>
        <begin position="194"/>
        <end position="211"/>
    </location>
</feature>
<evidence type="ECO:0000313" key="3">
    <source>
        <dbReference type="EMBL" id="KAF4679785.1"/>
    </source>
</evidence>
<feature type="compositionally biased region" description="Acidic residues" evidence="1">
    <location>
        <begin position="286"/>
        <end position="296"/>
    </location>
</feature>
<gene>
    <name evidence="3" type="ORF">FOZ60_014540</name>
</gene>
<name>A0A7J6N7J5_PEROL</name>
<protein>
    <submittedName>
        <fullName evidence="3">Uncharacterized protein</fullName>
    </submittedName>
</protein>
<evidence type="ECO:0000256" key="1">
    <source>
        <dbReference type="SAM" id="MobiDB-lite"/>
    </source>
</evidence>
<sequence>MMSADVPSTPPPHQGPEFRTPDTRASIGGGGGYSPSITLAAGNAVKRRKARQDDASFSRPPDRLRSNNRTVHDPIPATSTSAISRGSAIHGGPTTSAAPFGRKEAPTGHHGMMSGQYGQNIVRYDNAGYWLQICYFTGMSNMILQGGFKAAGTLEATINGDLAFLGNAILYAIFAFGCLLMPPLIRWMELRSQIKFIAFLGGFGYTFYLYVNTTTPSENPGAASWVIYLIGSTMVGLGAPLVWIPTLEMVSRSAYFHVRDLSRPTSPTAAAAAAGGGGMALFNRAEDDDDDGDDEGQLQQEAHAGQQSTGRQNEILPLGGRRVERGSILSTAGGDSPNTTFYTRLDRNLSRFNGIFYGIFQLHGLVLYPLAGNSSQH</sequence>
<keyword evidence="2" id="KW-1133">Transmembrane helix</keyword>
<evidence type="ECO:0000256" key="2">
    <source>
        <dbReference type="SAM" id="Phobius"/>
    </source>
</evidence>
<feature type="compositionally biased region" description="Basic and acidic residues" evidence="1">
    <location>
        <begin position="51"/>
        <end position="65"/>
    </location>
</feature>
<comment type="caution">
    <text evidence="3">The sequence shown here is derived from an EMBL/GenBank/DDBJ whole genome shotgun (WGS) entry which is preliminary data.</text>
</comment>
<feature type="transmembrane region" description="Helical" evidence="2">
    <location>
        <begin position="354"/>
        <end position="371"/>
    </location>
</feature>
<dbReference type="EMBL" id="JABANP010000690">
    <property type="protein sequence ID" value="KAF4679785.1"/>
    <property type="molecule type" value="Genomic_DNA"/>
</dbReference>
<keyword evidence="2" id="KW-0812">Transmembrane</keyword>
<feature type="region of interest" description="Disordered" evidence="1">
    <location>
        <begin position="1"/>
        <end position="111"/>
    </location>
</feature>
<feature type="transmembrane region" description="Helical" evidence="2">
    <location>
        <begin position="223"/>
        <end position="244"/>
    </location>
</feature>
<accession>A0A7J6N7J5</accession>
<dbReference type="OrthoDB" id="10502255at2759"/>
<reference evidence="3 4" key="1">
    <citation type="submission" date="2020-04" db="EMBL/GenBank/DDBJ databases">
        <title>Perkinsus olseni comparative genomics.</title>
        <authorList>
            <person name="Bogema D.R."/>
        </authorList>
    </citation>
    <scope>NUCLEOTIDE SEQUENCE [LARGE SCALE GENOMIC DNA]</scope>
    <source>
        <strain evidence="3">00978-12</strain>
    </source>
</reference>
<feature type="region of interest" description="Disordered" evidence="1">
    <location>
        <begin position="283"/>
        <end position="317"/>
    </location>
</feature>
<organism evidence="3 4">
    <name type="scientific">Perkinsus olseni</name>
    <name type="common">Perkinsus atlanticus</name>
    <dbReference type="NCBI Taxonomy" id="32597"/>
    <lineage>
        <taxon>Eukaryota</taxon>
        <taxon>Sar</taxon>
        <taxon>Alveolata</taxon>
        <taxon>Perkinsozoa</taxon>
        <taxon>Perkinsea</taxon>
        <taxon>Perkinsida</taxon>
        <taxon>Perkinsidae</taxon>
        <taxon>Perkinsus</taxon>
    </lineage>
</organism>
<evidence type="ECO:0000313" key="4">
    <source>
        <dbReference type="Proteomes" id="UP000541610"/>
    </source>
</evidence>
<proteinExistence type="predicted"/>
<keyword evidence="2" id="KW-0472">Membrane</keyword>
<feature type="transmembrane region" description="Helical" evidence="2">
    <location>
        <begin position="162"/>
        <end position="182"/>
    </location>
</feature>
<dbReference type="Proteomes" id="UP000541610">
    <property type="component" value="Unassembled WGS sequence"/>
</dbReference>
<dbReference type="AlphaFoldDB" id="A0A7J6N7J5"/>